<comment type="caution">
    <text evidence="2">The sequence shown here is derived from an EMBL/GenBank/DDBJ whole genome shotgun (WGS) entry which is preliminary data.</text>
</comment>
<feature type="compositionally biased region" description="Basic and acidic residues" evidence="1">
    <location>
        <begin position="1"/>
        <end position="17"/>
    </location>
</feature>
<reference evidence="2" key="1">
    <citation type="submission" date="2019-08" db="EMBL/GenBank/DDBJ databases">
        <authorList>
            <person name="Kucharzyk K."/>
            <person name="Murdoch R.W."/>
            <person name="Higgins S."/>
            <person name="Loffler F."/>
        </authorList>
    </citation>
    <scope>NUCLEOTIDE SEQUENCE</scope>
</reference>
<dbReference type="EMBL" id="VSSQ01009542">
    <property type="protein sequence ID" value="MPM41934.1"/>
    <property type="molecule type" value="Genomic_DNA"/>
</dbReference>
<accession>A0A644ZWI8</accession>
<organism evidence="2">
    <name type="scientific">bioreactor metagenome</name>
    <dbReference type="NCBI Taxonomy" id="1076179"/>
    <lineage>
        <taxon>unclassified sequences</taxon>
        <taxon>metagenomes</taxon>
        <taxon>ecological metagenomes</taxon>
    </lineage>
</organism>
<evidence type="ECO:0000256" key="1">
    <source>
        <dbReference type="SAM" id="MobiDB-lite"/>
    </source>
</evidence>
<evidence type="ECO:0000313" key="2">
    <source>
        <dbReference type="EMBL" id="MPM41934.1"/>
    </source>
</evidence>
<protein>
    <submittedName>
        <fullName evidence="2">Uncharacterized protein</fullName>
    </submittedName>
</protein>
<feature type="region of interest" description="Disordered" evidence="1">
    <location>
        <begin position="1"/>
        <end position="53"/>
    </location>
</feature>
<dbReference type="AlphaFoldDB" id="A0A644ZWI8"/>
<gene>
    <name evidence="2" type="ORF">SDC9_88594</name>
</gene>
<proteinExistence type="predicted"/>
<sequence>MSAGAEHAETGDDRAADGTDDGPAEAPVRLGRRRRGCGRSPWRRGTGGTVSAASSLGGVAGQVVRTGSSQVPSDVGVALNALRTLG</sequence>
<name>A0A644ZWI8_9ZZZZ</name>